<dbReference type="PANTHER" id="PTHR23244">
    <property type="entry name" value="KELCH REPEAT DOMAIN"/>
    <property type="match status" value="1"/>
</dbReference>
<feature type="compositionally biased region" description="Basic and acidic residues" evidence="1">
    <location>
        <begin position="688"/>
        <end position="705"/>
    </location>
</feature>
<dbReference type="PANTHER" id="PTHR23244:SF471">
    <property type="entry name" value="GUANINE NUCLEOTIDE-BINDING PROTEIN SUBUNIT BETA 1-RELATED"/>
    <property type="match status" value="1"/>
</dbReference>
<dbReference type="Gene3D" id="2.120.10.80">
    <property type="entry name" value="Kelch-type beta propeller"/>
    <property type="match status" value="1"/>
</dbReference>
<dbReference type="Pfam" id="PF24681">
    <property type="entry name" value="Kelch_KLHDC2_KLHL20_DRC7"/>
    <property type="match status" value="1"/>
</dbReference>
<keyword evidence="2" id="KW-0472">Membrane</keyword>
<feature type="transmembrane region" description="Helical" evidence="2">
    <location>
        <begin position="347"/>
        <end position="367"/>
    </location>
</feature>
<feature type="region of interest" description="Disordered" evidence="1">
    <location>
        <begin position="673"/>
        <end position="715"/>
    </location>
</feature>
<sequence length="746" mass="79239">MAEHSALFFLSSPLFILYLLLSLTSTPIAAQNGTLYQPVTYSASAILSDGGFYIYGGVTVFRPGLQPNVGTSQFLRVDLTQSFNTTAPPWTTLSGYNTYTMIDASPSRDGKQFILGGNRDNIGTLSYIYDVDSARWIAAPDLPGMASAMSTYKRGNVGMALDSDTGLIYIYGGFHGCAALNTAYLVSGGSSVKTLSIQTQALSIGPSPRYLSCRVVLGDGNIFIQGGKDPNNFFGDAWILSISNWTWTQITINGPSAEMTRAGHTCQMGPNGQVVLVGGFITVANVSTFVTPYMAVIDTKTWTWTTGYKGAPLDSIWTNVPLVDDVGDVGGVNGVSSKSGLSGGVKGAIGAVAVIAVLGIALGFFLWRRKKLSSKNNNVTDSKLSQTPSTVEKAQRPSRHDNSDNVHHLVAIDSAKTSPTTAASHIELIPRGQQYVVQDNEGSGSLISEPITTATLTTLPQYSGSLDSPLMNTIEKPRPFTDSSAFNASGPMNDTALAAAMFLAEDKSSRTPSASKPGTPSLSNLKQVLPPSPTVADAARTPESFIPGAKYTEPPLQPQLSPSSLLKQTPDPVIPPRTIHTPVVNTLMTAGSPARSAPGPQSVPEQEAKIERFSPGVKTHVFTPQDLNPDGLYPPLTPTRPPGTHSILVGTPASAVPPNASSFSTITSSLKFTPGSEAGSFTAGSRHLGPDRRQDQEHDPDHPDASKQIPYRDPQMMKDLVDIAKLIESQTLAEFKNPHAVVKKED</sequence>
<keyword evidence="3" id="KW-0732">Signal</keyword>
<evidence type="ECO:0000313" key="4">
    <source>
        <dbReference type="EMBL" id="KAG0012622.1"/>
    </source>
</evidence>
<protein>
    <recommendedName>
        <fullName evidence="6">Galactose oxidase</fullName>
    </recommendedName>
</protein>
<keyword evidence="2" id="KW-1133">Transmembrane helix</keyword>
<comment type="caution">
    <text evidence="4">The sequence shown here is derived from an EMBL/GenBank/DDBJ whole genome shotgun (WGS) entry which is preliminary data.</text>
</comment>
<evidence type="ECO:0000256" key="2">
    <source>
        <dbReference type="SAM" id="Phobius"/>
    </source>
</evidence>
<dbReference type="AlphaFoldDB" id="A0A9P6SYX0"/>
<feature type="compositionally biased region" description="Basic and acidic residues" evidence="1">
    <location>
        <begin position="393"/>
        <end position="403"/>
    </location>
</feature>
<proteinExistence type="predicted"/>
<reference evidence="4" key="1">
    <citation type="journal article" date="2020" name="Fungal Divers.">
        <title>Resolving the Mortierellaceae phylogeny through synthesis of multi-gene phylogenetics and phylogenomics.</title>
        <authorList>
            <person name="Vandepol N."/>
            <person name="Liber J."/>
            <person name="Desiro A."/>
            <person name="Na H."/>
            <person name="Kennedy M."/>
            <person name="Barry K."/>
            <person name="Grigoriev I.V."/>
            <person name="Miller A.N."/>
            <person name="O'Donnell K."/>
            <person name="Stajich J.E."/>
            <person name="Bonito G."/>
        </authorList>
    </citation>
    <scope>NUCLEOTIDE SEQUENCE</scope>
    <source>
        <strain evidence="4">NRRL 2769</strain>
    </source>
</reference>
<evidence type="ECO:0008006" key="6">
    <source>
        <dbReference type="Google" id="ProtNLM"/>
    </source>
</evidence>
<dbReference type="InterPro" id="IPR015915">
    <property type="entry name" value="Kelch-typ_b-propeller"/>
</dbReference>
<feature type="region of interest" description="Disordered" evidence="1">
    <location>
        <begin position="620"/>
        <end position="652"/>
    </location>
</feature>
<gene>
    <name evidence="4" type="ORF">BGZ80_011620</name>
</gene>
<feature type="region of interest" description="Disordered" evidence="1">
    <location>
        <begin position="507"/>
        <end position="539"/>
    </location>
</feature>
<name>A0A9P6SYX0_9FUNG</name>
<feature type="signal peptide" evidence="3">
    <location>
        <begin position="1"/>
        <end position="30"/>
    </location>
</feature>
<dbReference type="EMBL" id="JAAAID010000957">
    <property type="protein sequence ID" value="KAG0012622.1"/>
    <property type="molecule type" value="Genomic_DNA"/>
</dbReference>
<feature type="chain" id="PRO_5040179971" description="Galactose oxidase" evidence="3">
    <location>
        <begin position="31"/>
        <end position="746"/>
    </location>
</feature>
<feature type="compositionally biased region" description="Polar residues" evidence="1">
    <location>
        <begin position="377"/>
        <end position="392"/>
    </location>
</feature>
<evidence type="ECO:0000256" key="3">
    <source>
        <dbReference type="SAM" id="SignalP"/>
    </source>
</evidence>
<dbReference type="SUPFAM" id="SSF117281">
    <property type="entry name" value="Kelch motif"/>
    <property type="match status" value="1"/>
</dbReference>
<dbReference type="Proteomes" id="UP000703661">
    <property type="component" value="Unassembled WGS sequence"/>
</dbReference>
<evidence type="ECO:0000313" key="5">
    <source>
        <dbReference type="Proteomes" id="UP000703661"/>
    </source>
</evidence>
<keyword evidence="2" id="KW-0812">Transmembrane</keyword>
<evidence type="ECO:0000256" key="1">
    <source>
        <dbReference type="SAM" id="MobiDB-lite"/>
    </source>
</evidence>
<organism evidence="4 5">
    <name type="scientific">Entomortierella chlamydospora</name>
    <dbReference type="NCBI Taxonomy" id="101097"/>
    <lineage>
        <taxon>Eukaryota</taxon>
        <taxon>Fungi</taxon>
        <taxon>Fungi incertae sedis</taxon>
        <taxon>Mucoromycota</taxon>
        <taxon>Mortierellomycotina</taxon>
        <taxon>Mortierellomycetes</taxon>
        <taxon>Mortierellales</taxon>
        <taxon>Mortierellaceae</taxon>
        <taxon>Entomortierella</taxon>
    </lineage>
</organism>
<feature type="compositionally biased region" description="Polar residues" evidence="1">
    <location>
        <begin position="510"/>
        <end position="526"/>
    </location>
</feature>
<keyword evidence="5" id="KW-1185">Reference proteome</keyword>
<feature type="region of interest" description="Disordered" evidence="1">
    <location>
        <begin position="377"/>
        <end position="403"/>
    </location>
</feature>
<accession>A0A9P6SYX0</accession>